<evidence type="ECO:0000313" key="1">
    <source>
        <dbReference type="EMBL" id="KUG05584.1"/>
    </source>
</evidence>
<comment type="caution">
    <text evidence="1">The sequence shown here is derived from an EMBL/GenBank/DDBJ whole genome shotgun (WGS) entry which is preliminary data.</text>
</comment>
<sequence>MAHIVITVRTPAGDVHQLSVKPGPGGLLKVQERLIDAQPAQSPREVPAHAG</sequence>
<proteinExistence type="predicted"/>
<accession>A0A0W8EAF0</accession>
<protein>
    <submittedName>
        <fullName evidence="1">Uncharacterized protein</fullName>
    </submittedName>
</protein>
<organism evidence="1">
    <name type="scientific">hydrocarbon metagenome</name>
    <dbReference type="NCBI Taxonomy" id="938273"/>
    <lineage>
        <taxon>unclassified sequences</taxon>
        <taxon>metagenomes</taxon>
        <taxon>ecological metagenomes</taxon>
    </lineage>
</organism>
<dbReference type="AlphaFoldDB" id="A0A0W8EAF0"/>
<gene>
    <name evidence="1" type="ORF">ASZ90_016980</name>
</gene>
<dbReference type="EMBL" id="LNQE01001799">
    <property type="protein sequence ID" value="KUG05584.1"/>
    <property type="molecule type" value="Genomic_DNA"/>
</dbReference>
<reference evidence="1" key="1">
    <citation type="journal article" date="2015" name="Proc. Natl. Acad. Sci. U.S.A.">
        <title>Networks of energetic and metabolic interactions define dynamics in microbial communities.</title>
        <authorList>
            <person name="Embree M."/>
            <person name="Liu J.K."/>
            <person name="Al-Bassam M.M."/>
            <person name="Zengler K."/>
        </authorList>
    </citation>
    <scope>NUCLEOTIDE SEQUENCE</scope>
</reference>
<name>A0A0W8EAF0_9ZZZZ</name>